<dbReference type="EMBL" id="GBRH01249188">
    <property type="protein sequence ID" value="JAD48707.1"/>
    <property type="molecule type" value="Transcribed_RNA"/>
</dbReference>
<proteinExistence type="predicted"/>
<name>A0A0A9ANR0_ARUDO</name>
<reference evidence="1" key="1">
    <citation type="submission" date="2014-09" db="EMBL/GenBank/DDBJ databases">
        <authorList>
            <person name="Magalhaes I.L.F."/>
            <person name="Oliveira U."/>
            <person name="Santos F.R."/>
            <person name="Vidigal T.H.D.A."/>
            <person name="Brescovit A.D."/>
            <person name="Santos A.J."/>
        </authorList>
    </citation>
    <scope>NUCLEOTIDE SEQUENCE</scope>
    <source>
        <tissue evidence="1">Shoot tissue taken approximately 20 cm above the soil surface</tissue>
    </source>
</reference>
<dbReference type="AlphaFoldDB" id="A0A0A9ANR0"/>
<reference evidence="1" key="2">
    <citation type="journal article" date="2015" name="Data Brief">
        <title>Shoot transcriptome of the giant reed, Arundo donax.</title>
        <authorList>
            <person name="Barrero R.A."/>
            <person name="Guerrero F.D."/>
            <person name="Moolhuijzen P."/>
            <person name="Goolsby J.A."/>
            <person name="Tidwell J."/>
            <person name="Bellgard S.E."/>
            <person name="Bellgard M.I."/>
        </authorList>
    </citation>
    <scope>NUCLEOTIDE SEQUENCE</scope>
    <source>
        <tissue evidence="1">Shoot tissue taken approximately 20 cm above the soil surface</tissue>
    </source>
</reference>
<evidence type="ECO:0000313" key="1">
    <source>
        <dbReference type="EMBL" id="JAD48707.1"/>
    </source>
</evidence>
<organism evidence="1">
    <name type="scientific">Arundo donax</name>
    <name type="common">Giant reed</name>
    <name type="synonym">Donax arundinaceus</name>
    <dbReference type="NCBI Taxonomy" id="35708"/>
    <lineage>
        <taxon>Eukaryota</taxon>
        <taxon>Viridiplantae</taxon>
        <taxon>Streptophyta</taxon>
        <taxon>Embryophyta</taxon>
        <taxon>Tracheophyta</taxon>
        <taxon>Spermatophyta</taxon>
        <taxon>Magnoliopsida</taxon>
        <taxon>Liliopsida</taxon>
        <taxon>Poales</taxon>
        <taxon>Poaceae</taxon>
        <taxon>PACMAD clade</taxon>
        <taxon>Arundinoideae</taxon>
        <taxon>Arundineae</taxon>
        <taxon>Arundo</taxon>
    </lineage>
</organism>
<accession>A0A0A9ANR0</accession>
<sequence length="29" mass="3217">MCRPHFVESIGPRPPVNKVNRLSDIIAVA</sequence>
<protein>
    <submittedName>
        <fullName evidence="1">Uncharacterized protein</fullName>
    </submittedName>
</protein>